<comment type="caution">
    <text evidence="5">The sequence shown here is derived from an EMBL/GenBank/DDBJ whole genome shotgun (WGS) entry which is preliminary data.</text>
</comment>
<dbReference type="PROSITE" id="PS50173">
    <property type="entry name" value="UMUC"/>
    <property type="match status" value="1"/>
</dbReference>
<dbReference type="OrthoDB" id="9808813at2"/>
<gene>
    <name evidence="5" type="ORF">I568_00877</name>
</gene>
<evidence type="ECO:0000256" key="2">
    <source>
        <dbReference type="ARBA" id="ARBA00022457"/>
    </source>
</evidence>
<dbReference type="GO" id="GO:0009432">
    <property type="term" value="P:SOS response"/>
    <property type="evidence" value="ECO:0007669"/>
    <property type="project" value="TreeGrafter"/>
</dbReference>
<name>S1N5Z7_9ENTE</name>
<keyword evidence="3" id="KW-0548">Nucleotidyltransferase</keyword>
<dbReference type="GO" id="GO:0003887">
    <property type="term" value="F:DNA-directed DNA polymerase activity"/>
    <property type="evidence" value="ECO:0007669"/>
    <property type="project" value="UniProtKB-KW"/>
</dbReference>
<dbReference type="SUPFAM" id="SSF56672">
    <property type="entry name" value="DNA/RNA polymerases"/>
    <property type="match status" value="1"/>
</dbReference>
<dbReference type="InterPro" id="IPR043502">
    <property type="entry name" value="DNA/RNA_pol_sf"/>
</dbReference>
<comment type="similarity">
    <text evidence="1">Belongs to the DNA polymerase type-Y family.</text>
</comment>
<dbReference type="GO" id="GO:0006281">
    <property type="term" value="P:DNA repair"/>
    <property type="evidence" value="ECO:0007669"/>
    <property type="project" value="InterPro"/>
</dbReference>
<dbReference type="GO" id="GO:0042276">
    <property type="term" value="P:error-prone translesion synthesis"/>
    <property type="evidence" value="ECO:0007669"/>
    <property type="project" value="TreeGrafter"/>
</dbReference>
<reference evidence="5 6" key="1">
    <citation type="submission" date="2013-03" db="EMBL/GenBank/DDBJ databases">
        <title>The Genome Sequence of Enterococcus columbae ATCC_51263 (PacBio/Illumina hybrid assembly).</title>
        <authorList>
            <consortium name="The Broad Institute Genomics Platform"/>
            <consortium name="The Broad Institute Genome Sequencing Center for Infectious Disease"/>
            <person name="Earl A."/>
            <person name="Russ C."/>
            <person name="Gilmore M."/>
            <person name="Surin D."/>
            <person name="Walker B."/>
            <person name="Young S."/>
            <person name="Zeng Q."/>
            <person name="Gargeya S."/>
            <person name="Fitzgerald M."/>
            <person name="Haas B."/>
            <person name="Abouelleil A."/>
            <person name="Allen A.W."/>
            <person name="Alvarado L."/>
            <person name="Arachchi H.M."/>
            <person name="Berlin A.M."/>
            <person name="Chapman S.B."/>
            <person name="Gainer-Dewar J."/>
            <person name="Goldberg J."/>
            <person name="Griggs A."/>
            <person name="Gujja S."/>
            <person name="Hansen M."/>
            <person name="Howarth C."/>
            <person name="Imamovic A."/>
            <person name="Ireland A."/>
            <person name="Larimer J."/>
            <person name="McCowan C."/>
            <person name="Murphy C."/>
            <person name="Pearson M."/>
            <person name="Poon T.W."/>
            <person name="Priest M."/>
            <person name="Roberts A."/>
            <person name="Saif S."/>
            <person name="Shea T."/>
            <person name="Sisk P."/>
            <person name="Sykes S."/>
            <person name="Wortman J."/>
            <person name="Nusbaum C."/>
            <person name="Birren B."/>
        </authorList>
    </citation>
    <scope>NUCLEOTIDE SEQUENCE [LARGE SCALE GENOMIC DNA]</scope>
    <source>
        <strain evidence="5 6">ATCC 51263</strain>
    </source>
</reference>
<proteinExistence type="inferred from homology"/>
<evidence type="ECO:0000256" key="3">
    <source>
        <dbReference type="ARBA" id="ARBA00022932"/>
    </source>
</evidence>
<evidence type="ECO:0000313" key="5">
    <source>
        <dbReference type="EMBL" id="EOW84382.1"/>
    </source>
</evidence>
<sequence>MLYFSSFFCNQFIKMIKFMRTYIRIKWVGILAVYLAIDLKSFYASVECVERNLDPLEQLVVVADQSRSDKTICLAVSPALKVLGFPGRLRLFEAKEKLKQINHHRRKLAPNQRLVKPTTSLRKLQQYSFLAADMLIVPPRMQLYIDYSVKIYQIYLQFVAAADVHVYSIDEVFIDLSPYLKLYNQSPITIAEQIAQEIFEQTGIIATIGIGTNLYLAKVAMDILAKKQNANEHGTRLAYLDEKRYQELLWQHQPLTDFWRIGRGISQRLAKYSIFTMEDLAMTALQPLEQPINIYTLFKEFGIQAELLIDHAFGKESCSLTAIKNYHHKSKSMSMGQVLPHSYPADKAWLIVREMTEQLYFRLITQQQATTHLHLSMVYQKDTQKSKREGVRGQVRFKQLTADYQEMMIEIEKLYWQIVDINKTVKKIYLTVYPVVPYSFQLMQQLSLFDEIEEHQLQIAKKHQRYQKERELYLTIEAIQKKYGKNAVLKASSLLDYSTIRIRNQQIGGHLA</sequence>
<keyword evidence="6" id="KW-1185">Reference proteome</keyword>
<evidence type="ECO:0000313" key="6">
    <source>
        <dbReference type="Proteomes" id="UP000014113"/>
    </source>
</evidence>
<dbReference type="PANTHER" id="PTHR11076:SF35">
    <property type="entry name" value="DNA REPAIR PROTEIN HOMOLOG YOBH"/>
    <property type="match status" value="1"/>
</dbReference>
<dbReference type="PANTHER" id="PTHR11076">
    <property type="entry name" value="DNA REPAIR POLYMERASE UMUC / TRANSFERASE FAMILY MEMBER"/>
    <property type="match status" value="1"/>
</dbReference>
<dbReference type="Gene3D" id="3.30.70.270">
    <property type="match status" value="1"/>
</dbReference>
<evidence type="ECO:0000256" key="1">
    <source>
        <dbReference type="ARBA" id="ARBA00010945"/>
    </source>
</evidence>
<organism evidence="5 6">
    <name type="scientific">Enterococcus columbae DSM 7374 = ATCC 51263</name>
    <dbReference type="NCBI Taxonomy" id="1121865"/>
    <lineage>
        <taxon>Bacteria</taxon>
        <taxon>Bacillati</taxon>
        <taxon>Bacillota</taxon>
        <taxon>Bacilli</taxon>
        <taxon>Lactobacillales</taxon>
        <taxon>Enterococcaceae</taxon>
        <taxon>Enterococcus</taxon>
    </lineage>
</organism>
<dbReference type="Gene3D" id="3.40.1170.60">
    <property type="match status" value="1"/>
</dbReference>
<protein>
    <recommendedName>
        <fullName evidence="4">UmuC domain-containing protein</fullName>
    </recommendedName>
</protein>
<dbReference type="AlphaFoldDB" id="S1N5Z7"/>
<dbReference type="InterPro" id="IPR043128">
    <property type="entry name" value="Rev_trsase/Diguanyl_cyclase"/>
</dbReference>
<dbReference type="Pfam" id="PF00817">
    <property type="entry name" value="IMS"/>
    <property type="match status" value="1"/>
</dbReference>
<dbReference type="Proteomes" id="UP000014113">
    <property type="component" value="Unassembled WGS sequence"/>
</dbReference>
<dbReference type="PATRIC" id="fig|1121865.3.peg.271"/>
<keyword evidence="3" id="KW-0808">Transferase</keyword>
<evidence type="ECO:0000259" key="4">
    <source>
        <dbReference type="PROSITE" id="PS50173"/>
    </source>
</evidence>
<keyword evidence="2" id="KW-0515">Mutator protein</keyword>
<dbReference type="STRING" id="1121865.OMW_00279"/>
<keyword evidence="3" id="KW-0239">DNA-directed DNA polymerase</keyword>
<dbReference type="InterPro" id="IPR050116">
    <property type="entry name" value="DNA_polymerase-Y"/>
</dbReference>
<dbReference type="GO" id="GO:0005829">
    <property type="term" value="C:cytosol"/>
    <property type="evidence" value="ECO:0007669"/>
    <property type="project" value="TreeGrafter"/>
</dbReference>
<accession>S1N5Z7</accession>
<dbReference type="eggNOG" id="COG0389">
    <property type="taxonomic scope" value="Bacteria"/>
</dbReference>
<dbReference type="GO" id="GO:0003684">
    <property type="term" value="F:damaged DNA binding"/>
    <property type="evidence" value="ECO:0007669"/>
    <property type="project" value="InterPro"/>
</dbReference>
<dbReference type="Gene3D" id="1.10.150.20">
    <property type="entry name" value="5' to 3' exonuclease, C-terminal subdomain"/>
    <property type="match status" value="1"/>
</dbReference>
<dbReference type="EMBL" id="ASWJ01000004">
    <property type="protein sequence ID" value="EOW84382.1"/>
    <property type="molecule type" value="Genomic_DNA"/>
</dbReference>
<feature type="domain" description="UmuC" evidence="4">
    <location>
        <begin position="34"/>
        <end position="262"/>
    </location>
</feature>
<dbReference type="InterPro" id="IPR001126">
    <property type="entry name" value="UmuC"/>
</dbReference>